<dbReference type="PANTHER" id="PTHR32419:SF6">
    <property type="entry name" value="GLUTATHIONE S-TRANSFERASE OMEGA-LIKE 1-RELATED"/>
    <property type="match status" value="1"/>
</dbReference>
<dbReference type="PROSITE" id="PS50405">
    <property type="entry name" value="GST_CTER"/>
    <property type="match status" value="1"/>
</dbReference>
<dbReference type="Proteomes" id="UP000790833">
    <property type="component" value="Unassembled WGS sequence"/>
</dbReference>
<dbReference type="Pfam" id="PF13410">
    <property type="entry name" value="GST_C_2"/>
    <property type="match status" value="1"/>
</dbReference>
<feature type="binding site" evidence="2">
    <location>
        <begin position="113"/>
        <end position="116"/>
    </location>
    <ligand>
        <name>glutathione</name>
        <dbReference type="ChEBI" id="CHEBI:57925"/>
    </ligand>
</feature>
<dbReference type="InterPro" id="IPR016639">
    <property type="entry name" value="GST_Omega/GSH"/>
</dbReference>
<dbReference type="PIRSF" id="PIRSF015753">
    <property type="entry name" value="GST"/>
    <property type="match status" value="1"/>
</dbReference>
<reference evidence="4" key="1">
    <citation type="submission" date="2021-03" db="EMBL/GenBank/DDBJ databases">
        <authorList>
            <person name="Palmer J.M."/>
        </authorList>
    </citation>
    <scope>NUCLEOTIDE SEQUENCE</scope>
    <source>
        <strain evidence="4">ARV_011</strain>
    </source>
</reference>
<feature type="binding site" evidence="2">
    <location>
        <begin position="131"/>
        <end position="132"/>
    </location>
    <ligand>
        <name>glutathione</name>
        <dbReference type="ChEBI" id="CHEBI:57925"/>
    </ligand>
</feature>
<evidence type="ECO:0000256" key="2">
    <source>
        <dbReference type="PIRSR" id="PIRSR015753-2"/>
    </source>
</evidence>
<gene>
    <name evidence="4" type="primary">ECM4_1</name>
    <name evidence="4" type="ORF">KQ657_000537</name>
</gene>
<feature type="domain" description="GST C-terminal" evidence="3">
    <location>
        <begin position="147"/>
        <end position="293"/>
    </location>
</feature>
<feature type="active site" description="Nucleophile" evidence="1">
    <location>
        <position position="35"/>
    </location>
</feature>
<evidence type="ECO:0000313" key="4">
    <source>
        <dbReference type="EMBL" id="KAG7193470.1"/>
    </source>
</evidence>
<dbReference type="CDD" id="cd00570">
    <property type="entry name" value="GST_N_family"/>
    <property type="match status" value="1"/>
</dbReference>
<dbReference type="GO" id="GO:0004364">
    <property type="term" value="F:glutathione transferase activity"/>
    <property type="evidence" value="ECO:0007669"/>
    <property type="project" value="InterPro"/>
</dbReference>
<name>A0A9P8AI81_9ASCO</name>
<dbReference type="InterPro" id="IPR010987">
    <property type="entry name" value="Glutathione-S-Trfase_C-like"/>
</dbReference>
<dbReference type="AlphaFoldDB" id="A0A9P8AI81"/>
<dbReference type="Gene3D" id="3.40.30.10">
    <property type="entry name" value="Glutaredoxin"/>
    <property type="match status" value="1"/>
</dbReference>
<evidence type="ECO:0000256" key="1">
    <source>
        <dbReference type="PIRSR" id="PIRSR015753-1"/>
    </source>
</evidence>
<dbReference type="EMBL" id="JAHMUF010000011">
    <property type="protein sequence ID" value="KAG7193470.1"/>
    <property type="molecule type" value="Genomic_DNA"/>
</dbReference>
<protein>
    <submittedName>
        <fullName evidence="4">S-glutathionyl-(Chloro)hydroquinone reductase</fullName>
    </submittedName>
</protein>
<comment type="caution">
    <text evidence="4">The sequence shown here is derived from an EMBL/GenBank/DDBJ whole genome shotgun (WGS) entry which is preliminary data.</text>
</comment>
<dbReference type="OrthoDB" id="2309723at2759"/>
<dbReference type="Pfam" id="PF13409">
    <property type="entry name" value="GST_N_2"/>
    <property type="match status" value="1"/>
</dbReference>
<keyword evidence="5" id="KW-1185">Reference proteome</keyword>
<dbReference type="SUPFAM" id="SSF52833">
    <property type="entry name" value="Thioredoxin-like"/>
    <property type="match status" value="1"/>
</dbReference>
<dbReference type="PANTHER" id="PTHR32419">
    <property type="entry name" value="GLUTATHIONYL-HYDROQUINONE REDUCTASE"/>
    <property type="match status" value="1"/>
</dbReference>
<dbReference type="SUPFAM" id="SSF47616">
    <property type="entry name" value="GST C-terminal domain-like"/>
    <property type="match status" value="1"/>
</dbReference>
<sequence length="314" mass="36077">MSDKVTGFFDSVGVSDSDKFQPEKGRYHLYIGLGCPFAHRAWIALKLKGLDDLIDHSVTHWQAAPEGYRFINEQELAQRKGPTDYTNGSVDKLFNSKLYSEVYFRAAPNYEGRYTVPALFDTKTNTIVNNESADLIRIFNTGFNTILPKKYADIDLYPESLRTEIDEFSDWFLELHSCPWKVVFASDQETYQAAFTKFYELLDEFDEKLAKIHTAGGQYLVGDQLTEADIKAYVFVVRVDPLFLTLAKLNGRLIRSYANLNKWLTNLYWNHPAFKDTTDFDLIKKLGFKNPKYNTDTSGLIPIGPLPHILPYEE</sequence>
<dbReference type="InterPro" id="IPR004045">
    <property type="entry name" value="Glutathione_S-Trfase_N"/>
</dbReference>
<dbReference type="InterPro" id="IPR036249">
    <property type="entry name" value="Thioredoxin-like_sf"/>
</dbReference>
<organism evidence="4 5">
    <name type="scientific">Scheffersomyces spartinae</name>
    <dbReference type="NCBI Taxonomy" id="45513"/>
    <lineage>
        <taxon>Eukaryota</taxon>
        <taxon>Fungi</taxon>
        <taxon>Dikarya</taxon>
        <taxon>Ascomycota</taxon>
        <taxon>Saccharomycotina</taxon>
        <taxon>Pichiomycetes</taxon>
        <taxon>Debaryomycetaceae</taxon>
        <taxon>Scheffersomyces</taxon>
    </lineage>
</organism>
<proteinExistence type="predicted"/>
<dbReference type="GeneID" id="66113911"/>
<dbReference type="RefSeq" id="XP_043049018.1">
    <property type="nucleotide sequence ID" value="XM_043191375.1"/>
</dbReference>
<evidence type="ECO:0000313" key="5">
    <source>
        <dbReference type="Proteomes" id="UP000790833"/>
    </source>
</evidence>
<accession>A0A9P8AI81</accession>
<dbReference type="GO" id="GO:0005737">
    <property type="term" value="C:cytoplasm"/>
    <property type="evidence" value="ECO:0007669"/>
    <property type="project" value="TreeGrafter"/>
</dbReference>
<dbReference type="InterPro" id="IPR036282">
    <property type="entry name" value="Glutathione-S-Trfase_C_sf"/>
</dbReference>
<evidence type="ECO:0000259" key="3">
    <source>
        <dbReference type="PROSITE" id="PS50405"/>
    </source>
</evidence>
<dbReference type="Gene3D" id="1.20.1050.10">
    <property type="match status" value="1"/>
</dbReference>